<dbReference type="AlphaFoldDB" id="A0AA37T0L0"/>
<dbReference type="Pfam" id="PF13360">
    <property type="entry name" value="PQQ_2"/>
    <property type="match status" value="1"/>
</dbReference>
<gene>
    <name evidence="2" type="ORF">GCM10007852_35450</name>
</gene>
<dbReference type="InterPro" id="IPR002372">
    <property type="entry name" value="PQQ_rpt_dom"/>
</dbReference>
<reference evidence="2" key="2">
    <citation type="submission" date="2023-01" db="EMBL/GenBank/DDBJ databases">
        <title>Draft genome sequence of Agaribacter marinus strain NBRC 110023.</title>
        <authorList>
            <person name="Sun Q."/>
            <person name="Mori K."/>
        </authorList>
    </citation>
    <scope>NUCLEOTIDE SEQUENCE</scope>
    <source>
        <strain evidence="2">NBRC 110023</strain>
    </source>
</reference>
<organism evidence="2 3">
    <name type="scientific">Agaribacter marinus</name>
    <dbReference type="NCBI Taxonomy" id="1431249"/>
    <lineage>
        <taxon>Bacteria</taxon>
        <taxon>Pseudomonadati</taxon>
        <taxon>Pseudomonadota</taxon>
        <taxon>Gammaproteobacteria</taxon>
        <taxon>Alteromonadales</taxon>
        <taxon>Alteromonadaceae</taxon>
        <taxon>Agaribacter</taxon>
    </lineage>
</organism>
<dbReference type="Gene3D" id="2.130.10.10">
    <property type="entry name" value="YVTN repeat-like/Quinoprotein amine dehydrogenase"/>
    <property type="match status" value="2"/>
</dbReference>
<feature type="domain" description="Pyrrolo-quinoline quinone repeat" evidence="1">
    <location>
        <begin position="160"/>
        <end position="280"/>
    </location>
</feature>
<dbReference type="InterPro" id="IPR015943">
    <property type="entry name" value="WD40/YVTN_repeat-like_dom_sf"/>
</dbReference>
<evidence type="ECO:0000259" key="1">
    <source>
        <dbReference type="Pfam" id="PF13360"/>
    </source>
</evidence>
<dbReference type="PANTHER" id="PTHR34512:SF30">
    <property type="entry name" value="OUTER MEMBRANE PROTEIN ASSEMBLY FACTOR BAMB"/>
    <property type="match status" value="1"/>
</dbReference>
<reference evidence="2" key="1">
    <citation type="journal article" date="2014" name="Int. J. Syst. Evol. Microbiol.">
        <title>Complete genome sequence of Corynebacterium casei LMG S-19264T (=DSM 44701T), isolated from a smear-ripened cheese.</title>
        <authorList>
            <consortium name="US DOE Joint Genome Institute (JGI-PGF)"/>
            <person name="Walter F."/>
            <person name="Albersmeier A."/>
            <person name="Kalinowski J."/>
            <person name="Ruckert C."/>
        </authorList>
    </citation>
    <scope>NUCLEOTIDE SEQUENCE</scope>
    <source>
        <strain evidence="2">NBRC 110023</strain>
    </source>
</reference>
<keyword evidence="3" id="KW-1185">Reference proteome</keyword>
<dbReference type="PANTHER" id="PTHR34512">
    <property type="entry name" value="CELL SURFACE PROTEIN"/>
    <property type="match status" value="1"/>
</dbReference>
<proteinExistence type="predicted"/>
<dbReference type="InterPro" id="IPR011047">
    <property type="entry name" value="Quinoprotein_ADH-like_sf"/>
</dbReference>
<dbReference type="SUPFAM" id="SSF50998">
    <property type="entry name" value="Quinoprotein alcohol dehydrogenase-like"/>
    <property type="match status" value="1"/>
</dbReference>
<dbReference type="Proteomes" id="UP001156601">
    <property type="component" value="Unassembled WGS sequence"/>
</dbReference>
<dbReference type="EMBL" id="BSOT01000011">
    <property type="protein sequence ID" value="GLR72637.1"/>
    <property type="molecule type" value="Genomic_DNA"/>
</dbReference>
<sequence>MRKDENIQWRLSLPAGGQSGISIWGDKLFLTINMPADTEPRALLEKQYEQAKAEYQRSRQQTIARLNNEHVEHFQHLLDEIETAKDAREQFSLERSTQKLRQLNRWEKLKHPVYQAVTTREKNARTFLFSQEPRLQEYYRRQESTYKKLNTSLRGKDVLLYCVNRYSGELLWQRKVAGVTPAMYNYTFSDATSPSPVTDGNYVWVVNASGGIAAFNMDGNEKWRKTWTPSAKRPFNKQYDTIAYKDWIFNVAPPLAGDQRRNHEWNYLHAINKYTGDTAWVSEDALTHYNTPMIGKVASGKSVLAIGRGGPHSVPERPNGVSLIGLDGEDAGKSIWQWQPPEDGKKQWGGTDIQTIDEKRVVWTSGSAGQGFDMYQINPNTGMSEAVHSLNTADVWSFNLDTTRYELAKDVELKKMDRQPYTQVVVNDKLYYMVRYQPFIAFHDLKSGKNIHLEIPTEVHRTGDTADKNIWKTQQTTDMLNTSGQRHNTENRALGDGTQKAFLGTPIVVNQYIYFTNAHGLTYVIDTSVPFGPNAFVSLNDIGEKNQTASLNAMAYASGMLYHRSIKELIAIATK</sequence>
<evidence type="ECO:0000313" key="3">
    <source>
        <dbReference type="Proteomes" id="UP001156601"/>
    </source>
</evidence>
<name>A0AA37T0L0_9ALTE</name>
<comment type="caution">
    <text evidence="2">The sequence shown here is derived from an EMBL/GenBank/DDBJ whole genome shotgun (WGS) entry which is preliminary data.</text>
</comment>
<accession>A0AA37T0L0</accession>
<protein>
    <recommendedName>
        <fullName evidence="1">Pyrrolo-quinoline quinone repeat domain-containing protein</fullName>
    </recommendedName>
</protein>
<evidence type="ECO:0000313" key="2">
    <source>
        <dbReference type="EMBL" id="GLR72637.1"/>
    </source>
</evidence>